<accession>A0A1U7JDF7</accession>
<dbReference type="STRING" id="197461.A3843_18280"/>
<evidence type="ECO:0000256" key="3">
    <source>
        <dbReference type="ARBA" id="ARBA00023157"/>
    </source>
</evidence>
<keyword evidence="2" id="KW-0862">Zinc</keyword>
<dbReference type="SUPFAM" id="SSF64397">
    <property type="entry name" value="Hsp33 domain"/>
    <property type="match status" value="1"/>
</dbReference>
<dbReference type="PIRSF" id="PIRSF005261">
    <property type="entry name" value="Heat_shock_Hsp33"/>
    <property type="match status" value="1"/>
</dbReference>
<dbReference type="GO" id="GO:0005737">
    <property type="term" value="C:cytoplasm"/>
    <property type="evidence" value="ECO:0007669"/>
    <property type="project" value="InterPro"/>
</dbReference>
<keyword evidence="1" id="KW-0963">Cytoplasm</keyword>
<dbReference type="InterPro" id="IPR016153">
    <property type="entry name" value="Heat_shock_Hsp33_N"/>
</dbReference>
<evidence type="ECO:0000313" key="7">
    <source>
        <dbReference type="Proteomes" id="UP000185783"/>
    </source>
</evidence>
<dbReference type="GO" id="GO:0051082">
    <property type="term" value="F:unfolded protein binding"/>
    <property type="evidence" value="ECO:0007669"/>
    <property type="project" value="InterPro"/>
</dbReference>
<protein>
    <submittedName>
        <fullName evidence="6">Hsp33-like chaperonin</fullName>
    </submittedName>
</protein>
<dbReference type="GO" id="GO:0042026">
    <property type="term" value="P:protein refolding"/>
    <property type="evidence" value="ECO:0007669"/>
    <property type="project" value="TreeGrafter"/>
</dbReference>
<reference evidence="6 7" key="1">
    <citation type="submission" date="2016-03" db="EMBL/GenBank/DDBJ databases">
        <title>Genome sequence of Nesiotobacter sp. nov., a moderately halophilic alphaproteobacterium isolated from the Yellow Sea, China.</title>
        <authorList>
            <person name="Zhang G."/>
            <person name="Zhang R."/>
        </authorList>
    </citation>
    <scope>NUCLEOTIDE SEQUENCE [LARGE SCALE GENOMIC DNA]</scope>
    <source>
        <strain evidence="6 7">WB1-6</strain>
    </source>
</reference>
<dbReference type="InterPro" id="IPR000397">
    <property type="entry name" value="Heat_shock_Hsp33"/>
</dbReference>
<dbReference type="Gene3D" id="3.90.1280.10">
    <property type="entry name" value="HSP33 redox switch-like"/>
    <property type="match status" value="1"/>
</dbReference>
<gene>
    <name evidence="6" type="primary">hslO</name>
    <name evidence="6" type="ORF">A3843_18280</name>
</gene>
<dbReference type="Pfam" id="PF01430">
    <property type="entry name" value="HSP33"/>
    <property type="match status" value="1"/>
</dbReference>
<dbReference type="GO" id="GO:0044183">
    <property type="term" value="F:protein folding chaperone"/>
    <property type="evidence" value="ECO:0007669"/>
    <property type="project" value="TreeGrafter"/>
</dbReference>
<dbReference type="Gene3D" id="3.55.30.10">
    <property type="entry name" value="Hsp33 domain"/>
    <property type="match status" value="1"/>
</dbReference>
<dbReference type="Proteomes" id="UP000185783">
    <property type="component" value="Unassembled WGS sequence"/>
</dbReference>
<organism evidence="6 7">
    <name type="scientific">Pseudovibrio exalbescens</name>
    <dbReference type="NCBI Taxonomy" id="197461"/>
    <lineage>
        <taxon>Bacteria</taxon>
        <taxon>Pseudomonadati</taxon>
        <taxon>Pseudomonadota</taxon>
        <taxon>Alphaproteobacteria</taxon>
        <taxon>Hyphomicrobiales</taxon>
        <taxon>Stappiaceae</taxon>
        <taxon>Pseudovibrio</taxon>
    </lineage>
</organism>
<dbReference type="RefSeq" id="WP_028482638.1">
    <property type="nucleotide sequence ID" value="NZ_LVVZ01000041.1"/>
</dbReference>
<evidence type="ECO:0000256" key="4">
    <source>
        <dbReference type="ARBA" id="ARBA00023186"/>
    </source>
</evidence>
<dbReference type="CDD" id="cd00498">
    <property type="entry name" value="Hsp33"/>
    <property type="match status" value="1"/>
</dbReference>
<dbReference type="InterPro" id="IPR016154">
    <property type="entry name" value="Heat_shock_Hsp33_C"/>
</dbReference>
<dbReference type="EMBL" id="LVVZ01000041">
    <property type="protein sequence ID" value="OKL42728.1"/>
    <property type="molecule type" value="Genomic_DNA"/>
</dbReference>
<keyword evidence="5" id="KW-0676">Redox-active center</keyword>
<evidence type="ECO:0000256" key="1">
    <source>
        <dbReference type="ARBA" id="ARBA00022490"/>
    </source>
</evidence>
<dbReference type="NCBIfam" id="NF002386">
    <property type="entry name" value="PRK01402.1"/>
    <property type="match status" value="1"/>
</dbReference>
<dbReference type="PANTHER" id="PTHR30111:SF1">
    <property type="entry name" value="33 KDA CHAPERONIN"/>
    <property type="match status" value="1"/>
</dbReference>
<name>A0A1U7JDF7_9HYPH</name>
<dbReference type="OrthoDB" id="9793753at2"/>
<dbReference type="PANTHER" id="PTHR30111">
    <property type="entry name" value="33 KDA CHAPERONIN"/>
    <property type="match status" value="1"/>
</dbReference>
<comment type="caution">
    <text evidence="6">The sequence shown here is derived from an EMBL/GenBank/DDBJ whole genome shotgun (WGS) entry which is preliminary data.</text>
</comment>
<dbReference type="AlphaFoldDB" id="A0A1U7JDF7"/>
<dbReference type="SUPFAM" id="SSF118352">
    <property type="entry name" value="HSP33 redox switch-like"/>
    <property type="match status" value="1"/>
</dbReference>
<dbReference type="Gene3D" id="1.10.287.480">
    <property type="entry name" value="helix hairpin bin"/>
    <property type="match status" value="1"/>
</dbReference>
<proteinExistence type="predicted"/>
<evidence type="ECO:0000256" key="5">
    <source>
        <dbReference type="ARBA" id="ARBA00023284"/>
    </source>
</evidence>
<keyword evidence="4" id="KW-0143">Chaperone</keyword>
<sequence length="329" mass="36590">MDQNQPANKPLAGEDAVVPFAVEALDARGRAVALGPVLNSILQRHDYPAPVNKLLAQAITLTALLGSTLKFEGRLTLQTQTDGPVSMLVVDFNAPDGLRATAKFDTQAVEAMAAQDDFRPEFLLGRGHMAFTIDQGRHMSRYQGIVVLDGISLEEAAHDYFMRSEQIPTRVRLAVGEMLTREEDGTNTHQWRAGGIMAQFLPHSTERMRQPDIHPGDAPEGTDPHEIEEDDAWVEARALVDTVQDVELTDPGLPVEQLLFRLFHERGVKAYEPHVMQDRCTCSEYKIRSMLKGLSEQDRAEMLDEGKISVNCDFCGETYSLDAEDVFRA</sequence>
<evidence type="ECO:0000313" key="6">
    <source>
        <dbReference type="EMBL" id="OKL42728.1"/>
    </source>
</evidence>
<keyword evidence="7" id="KW-1185">Reference proteome</keyword>
<keyword evidence="3" id="KW-1015">Disulfide bond</keyword>
<evidence type="ECO:0000256" key="2">
    <source>
        <dbReference type="ARBA" id="ARBA00022833"/>
    </source>
</evidence>
<dbReference type="InterPro" id="IPR023212">
    <property type="entry name" value="Hsp33_helix_hairpin_bin_dom_sf"/>
</dbReference>